<comment type="caution">
    <text evidence="2">The sequence shown here is derived from an EMBL/GenBank/DDBJ whole genome shotgun (WGS) entry which is preliminary data.</text>
</comment>
<dbReference type="AlphaFoldDB" id="A0A8H8S535"/>
<evidence type="ECO:0000313" key="2">
    <source>
        <dbReference type="EMBL" id="TVY47027.1"/>
    </source>
</evidence>
<gene>
    <name evidence="2" type="ORF">LOCC1_G002691</name>
</gene>
<organism evidence="2 3">
    <name type="scientific">Lachnellula occidentalis</name>
    <dbReference type="NCBI Taxonomy" id="215460"/>
    <lineage>
        <taxon>Eukaryota</taxon>
        <taxon>Fungi</taxon>
        <taxon>Dikarya</taxon>
        <taxon>Ascomycota</taxon>
        <taxon>Pezizomycotina</taxon>
        <taxon>Leotiomycetes</taxon>
        <taxon>Helotiales</taxon>
        <taxon>Lachnaceae</taxon>
        <taxon>Lachnellula</taxon>
    </lineage>
</organism>
<name>A0A8H8S535_9HELO</name>
<protein>
    <submittedName>
        <fullName evidence="2">Uncharacterized protein</fullName>
    </submittedName>
</protein>
<evidence type="ECO:0000313" key="3">
    <source>
        <dbReference type="Proteomes" id="UP000443090"/>
    </source>
</evidence>
<keyword evidence="3" id="KW-1185">Reference proteome</keyword>
<feature type="region of interest" description="Disordered" evidence="1">
    <location>
        <begin position="654"/>
        <end position="673"/>
    </location>
</feature>
<dbReference type="EMBL" id="QGMI01000114">
    <property type="protein sequence ID" value="TVY47027.1"/>
    <property type="molecule type" value="Genomic_DNA"/>
</dbReference>
<proteinExistence type="predicted"/>
<evidence type="ECO:0000256" key="1">
    <source>
        <dbReference type="SAM" id="MobiDB-lite"/>
    </source>
</evidence>
<sequence length="764" mass="85441">MDSIKDNSLEEPFIWRDENTGKLHIVESGDVFDKLSSELGGHGKGQRQLLHWFCCKCKMGPMAAEDADTLALFDSEGSCAEKDCSHVKCEDCVLAEGTEDKNGNISWSETVSGISGKYDVNGLSLSERELFKNIPMGDDTQFGHWGEVLQPELQGCPSTPGLTISSAGSPEYDHEIPDQQHMVPECLDELIKIKKAELNLKLPSVWRKRQDRAVMNTVLDQHEGDFISLLRDPQDFLLVWHHTILPFLAEFVPRWCGPSYTIGIRRGIRPHSRLISIMTEDKWNDTREENIRGHVLDLLPPVFHETTGFNFETGSIERLASSTRTTESPLDPICGTKNPYFYIRPTMGDSVGVALGQGDDHSTSTLGPCIMIGKQPCWLVNLHPLKDALKSNAHDCPLFLEHPSPDDRKDCETANHSCMAEPRPNFTLGNIIATSEESTRTRTSKSSYWEEAFIAPPEVIMDWALCAAIMPTTNFIRYPSQSSHEKERPVLNAMHPAGGAPVCSTGRTSGYQRGQIGMCPDLVSKRITGASEDTMEWFVEEPYPYSNAEHFTASGIGVSGDSGAAIIHADNDSFIGQLWGRNKYTSKEPGPRIVYFTPTQDIFDDIREQCSLSDSENPQLPQLDDGSYLPSSNIACDACLLQRKRVCCEDVPSSPEMDFEDMTPPEDELLTPEDIRSPDMRRKHDIEFCHTGFSSSVDSWEEEEQNRGKGSVVDDVYSIARHCISESLHLDSDVSIDFQTERPWKRKARENAKPGQTKKQAICR</sequence>
<feature type="region of interest" description="Disordered" evidence="1">
    <location>
        <begin position="745"/>
        <end position="764"/>
    </location>
</feature>
<accession>A0A8H8S535</accession>
<feature type="compositionally biased region" description="Acidic residues" evidence="1">
    <location>
        <begin position="657"/>
        <end position="671"/>
    </location>
</feature>
<dbReference type="Proteomes" id="UP000443090">
    <property type="component" value="Unassembled WGS sequence"/>
</dbReference>
<dbReference type="OrthoDB" id="3538379at2759"/>
<reference evidence="2 3" key="1">
    <citation type="submission" date="2018-05" db="EMBL/GenBank/DDBJ databases">
        <title>Genome sequencing and assembly of the regulated plant pathogen Lachnellula willkommii and related sister species for the development of diagnostic species identification markers.</title>
        <authorList>
            <person name="Giroux E."/>
            <person name="Bilodeau G."/>
        </authorList>
    </citation>
    <scope>NUCLEOTIDE SEQUENCE [LARGE SCALE GENOMIC DNA]</scope>
    <source>
        <strain evidence="2 3">CBS 160.35</strain>
    </source>
</reference>